<evidence type="ECO:0000313" key="3">
    <source>
        <dbReference type="EMBL" id="AXX98387.1"/>
    </source>
</evidence>
<dbReference type="OrthoDB" id="5243804at2"/>
<evidence type="ECO:0000256" key="1">
    <source>
        <dbReference type="SAM" id="Phobius"/>
    </source>
</evidence>
<dbReference type="KEGG" id="pamo:BAR1_10895"/>
<feature type="transmembrane region" description="Helical" evidence="1">
    <location>
        <begin position="124"/>
        <end position="142"/>
    </location>
</feature>
<protein>
    <submittedName>
        <fullName evidence="3">DMT family transporter</fullName>
    </submittedName>
</protein>
<name>A0A347UHQ9_9RHOB</name>
<reference evidence="3 4" key="1">
    <citation type="submission" date="2018-09" db="EMBL/GenBank/DDBJ databases">
        <title>Profundibacter amoris BAR1 gen. nov., sp. nov., a new member of the Roseobacter clade isolated at Lokis Castle Vent Field on the Arctic Mid-Oceanic Ridge.</title>
        <authorList>
            <person name="Le Moine Bauer S."/>
            <person name="Sjoeberg A.G."/>
            <person name="L'Haridon S."/>
            <person name="Stokke R."/>
            <person name="Roalkvam I."/>
            <person name="Steen I.H."/>
            <person name="Dahle H."/>
        </authorList>
    </citation>
    <scope>NUCLEOTIDE SEQUENCE [LARGE SCALE GENOMIC DNA]</scope>
    <source>
        <strain evidence="3 4">BAR1</strain>
    </source>
</reference>
<keyword evidence="1" id="KW-0472">Membrane</keyword>
<keyword evidence="1" id="KW-0812">Transmembrane</keyword>
<feature type="transmembrane region" description="Helical" evidence="1">
    <location>
        <begin position="224"/>
        <end position="247"/>
    </location>
</feature>
<feature type="transmembrane region" description="Helical" evidence="1">
    <location>
        <begin position="154"/>
        <end position="176"/>
    </location>
</feature>
<dbReference type="InterPro" id="IPR000620">
    <property type="entry name" value="EamA_dom"/>
</dbReference>
<gene>
    <name evidence="3" type="ORF">BAR1_10895</name>
</gene>
<feature type="transmembrane region" description="Helical" evidence="1">
    <location>
        <begin position="188"/>
        <end position="212"/>
    </location>
</feature>
<dbReference type="Pfam" id="PF00892">
    <property type="entry name" value="EamA"/>
    <property type="match status" value="2"/>
</dbReference>
<keyword evidence="1" id="KW-1133">Transmembrane helix</keyword>
<feature type="transmembrane region" description="Helical" evidence="1">
    <location>
        <begin position="283"/>
        <end position="299"/>
    </location>
</feature>
<evidence type="ECO:0000259" key="2">
    <source>
        <dbReference type="Pfam" id="PF00892"/>
    </source>
</evidence>
<dbReference type="RefSeq" id="WP_118943043.1">
    <property type="nucleotide sequence ID" value="NZ_CP032125.1"/>
</dbReference>
<accession>A0A347UHQ9</accession>
<dbReference type="GO" id="GO:0016020">
    <property type="term" value="C:membrane"/>
    <property type="evidence" value="ECO:0007669"/>
    <property type="project" value="InterPro"/>
</dbReference>
<feature type="transmembrane region" description="Helical" evidence="1">
    <location>
        <begin position="30"/>
        <end position="57"/>
    </location>
</feature>
<feature type="transmembrane region" description="Helical" evidence="1">
    <location>
        <begin position="253"/>
        <end position="274"/>
    </location>
</feature>
<dbReference type="InterPro" id="IPR037185">
    <property type="entry name" value="EmrE-like"/>
</dbReference>
<dbReference type="Proteomes" id="UP000261704">
    <property type="component" value="Chromosome"/>
</dbReference>
<proteinExistence type="predicted"/>
<dbReference type="AlphaFoldDB" id="A0A347UHQ9"/>
<dbReference type="SUPFAM" id="SSF103481">
    <property type="entry name" value="Multidrug resistance efflux transporter EmrE"/>
    <property type="match status" value="2"/>
</dbReference>
<feature type="transmembrane region" description="Helical" evidence="1">
    <location>
        <begin position="69"/>
        <end position="91"/>
    </location>
</feature>
<feature type="domain" description="EamA" evidence="2">
    <location>
        <begin position="160"/>
        <end position="297"/>
    </location>
</feature>
<feature type="domain" description="EamA" evidence="2">
    <location>
        <begin position="4"/>
        <end position="141"/>
    </location>
</feature>
<evidence type="ECO:0000313" key="4">
    <source>
        <dbReference type="Proteomes" id="UP000261704"/>
    </source>
</evidence>
<dbReference type="EMBL" id="CP032125">
    <property type="protein sequence ID" value="AXX98387.1"/>
    <property type="molecule type" value="Genomic_DNA"/>
</dbReference>
<sequence length="300" mass="32145">MELWIPVTIAAAFSQNLRFMLQKHLKSTRLSVAGATFARFLYSAPLVALIVVIYMRLRGFDLPPVQPVFGAYVVIGGLGQIIGTMCVVALFSQRNFAVGLTFKNTEVILSALVGFIVLGEGLSLWGVLAIVIGFVGLILLSDAPGNSGPLLRRIFNPAAGLGLLSGLSFAVSAVAYRGGVLALGDGDTFLRANLTLAVVTAFQSVVLAVWLLARERGQITRVLAAWRVAGLMGIMSMVGSLCWFTAFALQTVAYVKGLGQVELLFGALASYFYFKERSTWREVAGIVILLVSILLLVLVI</sequence>
<organism evidence="3 4">
    <name type="scientific">Profundibacter amoris</name>
    <dbReference type="NCBI Taxonomy" id="2171755"/>
    <lineage>
        <taxon>Bacteria</taxon>
        <taxon>Pseudomonadati</taxon>
        <taxon>Pseudomonadota</taxon>
        <taxon>Alphaproteobacteria</taxon>
        <taxon>Rhodobacterales</taxon>
        <taxon>Paracoccaceae</taxon>
        <taxon>Profundibacter</taxon>
    </lineage>
</organism>
<keyword evidence="4" id="KW-1185">Reference proteome</keyword>
<feature type="transmembrane region" description="Helical" evidence="1">
    <location>
        <begin position="98"/>
        <end position="118"/>
    </location>
</feature>